<accession>A0AAV4QYB5</accession>
<protein>
    <submittedName>
        <fullName evidence="1">Uncharacterized protein</fullName>
    </submittedName>
</protein>
<evidence type="ECO:0000313" key="1">
    <source>
        <dbReference type="EMBL" id="GIY13115.1"/>
    </source>
</evidence>
<dbReference type="Proteomes" id="UP001054837">
    <property type="component" value="Unassembled WGS sequence"/>
</dbReference>
<sequence>MSWNIDLCVSQRHLQELPAEIASDEAGQADKAAARRATAGMGQHPDETDCTADSAVLTEGDPVSFSATGAALAFPFGTASSDK</sequence>
<organism evidence="1 2">
    <name type="scientific">Caerostris darwini</name>
    <dbReference type="NCBI Taxonomy" id="1538125"/>
    <lineage>
        <taxon>Eukaryota</taxon>
        <taxon>Metazoa</taxon>
        <taxon>Ecdysozoa</taxon>
        <taxon>Arthropoda</taxon>
        <taxon>Chelicerata</taxon>
        <taxon>Arachnida</taxon>
        <taxon>Araneae</taxon>
        <taxon>Araneomorphae</taxon>
        <taxon>Entelegynae</taxon>
        <taxon>Araneoidea</taxon>
        <taxon>Araneidae</taxon>
        <taxon>Caerostris</taxon>
    </lineage>
</organism>
<reference evidence="1 2" key="1">
    <citation type="submission" date="2021-06" db="EMBL/GenBank/DDBJ databases">
        <title>Caerostris darwini draft genome.</title>
        <authorList>
            <person name="Kono N."/>
            <person name="Arakawa K."/>
        </authorList>
    </citation>
    <scope>NUCLEOTIDE SEQUENCE [LARGE SCALE GENOMIC DNA]</scope>
</reference>
<dbReference type="AlphaFoldDB" id="A0AAV4QYB5"/>
<evidence type="ECO:0000313" key="2">
    <source>
        <dbReference type="Proteomes" id="UP001054837"/>
    </source>
</evidence>
<name>A0AAV4QYB5_9ARAC</name>
<proteinExistence type="predicted"/>
<keyword evidence="2" id="KW-1185">Reference proteome</keyword>
<dbReference type="EMBL" id="BPLQ01005177">
    <property type="protein sequence ID" value="GIY13115.1"/>
    <property type="molecule type" value="Genomic_DNA"/>
</dbReference>
<comment type="caution">
    <text evidence="1">The sequence shown here is derived from an EMBL/GenBank/DDBJ whole genome shotgun (WGS) entry which is preliminary data.</text>
</comment>
<gene>
    <name evidence="1" type="ORF">CDAR_420741</name>
</gene>